<keyword evidence="1" id="KW-0433">Leucine-rich repeat</keyword>
<dbReference type="Gene3D" id="3.80.10.10">
    <property type="entry name" value="Ribonuclease Inhibitor"/>
    <property type="match status" value="3"/>
</dbReference>
<reference evidence="6 7" key="1">
    <citation type="submission" date="2024-11" db="EMBL/GenBank/DDBJ databases">
        <title>A near-complete genome assembly of Cinchona calisaya.</title>
        <authorList>
            <person name="Lian D.C."/>
            <person name="Zhao X.W."/>
            <person name="Wei L."/>
        </authorList>
    </citation>
    <scope>NUCLEOTIDE SEQUENCE [LARGE SCALE GENOMIC DNA]</scope>
    <source>
        <tissue evidence="6">Nenye</tissue>
    </source>
</reference>
<dbReference type="InterPro" id="IPR027417">
    <property type="entry name" value="P-loop_NTPase"/>
</dbReference>
<evidence type="ECO:0000256" key="2">
    <source>
        <dbReference type="ARBA" id="ARBA00022737"/>
    </source>
</evidence>
<dbReference type="InterPro" id="IPR032675">
    <property type="entry name" value="LRR_dom_sf"/>
</dbReference>
<dbReference type="PRINTS" id="PR00364">
    <property type="entry name" value="DISEASERSIST"/>
</dbReference>
<organism evidence="6 7">
    <name type="scientific">Cinchona calisaya</name>
    <dbReference type="NCBI Taxonomy" id="153742"/>
    <lineage>
        <taxon>Eukaryota</taxon>
        <taxon>Viridiplantae</taxon>
        <taxon>Streptophyta</taxon>
        <taxon>Embryophyta</taxon>
        <taxon>Tracheophyta</taxon>
        <taxon>Spermatophyta</taxon>
        <taxon>Magnoliopsida</taxon>
        <taxon>eudicotyledons</taxon>
        <taxon>Gunneridae</taxon>
        <taxon>Pentapetalae</taxon>
        <taxon>asterids</taxon>
        <taxon>lamiids</taxon>
        <taxon>Gentianales</taxon>
        <taxon>Rubiaceae</taxon>
        <taxon>Cinchonoideae</taxon>
        <taxon>Cinchoneae</taxon>
        <taxon>Cinchona</taxon>
    </lineage>
</organism>
<evidence type="ECO:0000313" key="6">
    <source>
        <dbReference type="EMBL" id="KAL3509338.1"/>
    </source>
</evidence>
<comment type="caution">
    <text evidence="6">The sequence shown here is derived from an EMBL/GenBank/DDBJ whole genome shotgun (WGS) entry which is preliminary data.</text>
</comment>
<dbReference type="Gene3D" id="1.10.8.430">
    <property type="entry name" value="Helical domain of apoptotic protease-activating factors"/>
    <property type="match status" value="1"/>
</dbReference>
<dbReference type="Proteomes" id="UP001630127">
    <property type="component" value="Unassembled WGS sequence"/>
</dbReference>
<dbReference type="PANTHER" id="PTHR11017:SF573">
    <property type="entry name" value="ADP-RIBOSYL CYCLASE_CYCLIC ADP-RIBOSE HYDROLASE"/>
    <property type="match status" value="1"/>
</dbReference>
<evidence type="ECO:0000313" key="7">
    <source>
        <dbReference type="Proteomes" id="UP001630127"/>
    </source>
</evidence>
<evidence type="ECO:0000256" key="3">
    <source>
        <dbReference type="ARBA" id="ARBA00022821"/>
    </source>
</evidence>
<dbReference type="SUPFAM" id="SSF52058">
    <property type="entry name" value="L domain-like"/>
    <property type="match status" value="1"/>
</dbReference>
<evidence type="ECO:0000259" key="4">
    <source>
        <dbReference type="Pfam" id="PF23282"/>
    </source>
</evidence>
<evidence type="ECO:0000256" key="1">
    <source>
        <dbReference type="ARBA" id="ARBA00022614"/>
    </source>
</evidence>
<dbReference type="InterPro" id="IPR044974">
    <property type="entry name" value="Disease_R_plants"/>
</dbReference>
<dbReference type="Pfam" id="PF23282">
    <property type="entry name" value="WHD_ROQ1"/>
    <property type="match status" value="1"/>
</dbReference>
<name>A0ABD2YPN4_9GENT</name>
<accession>A0ABD2YPN4</accession>
<feature type="domain" description="Disease resistance R13L4/SHOC-2-like LRR" evidence="5">
    <location>
        <begin position="352"/>
        <end position="473"/>
    </location>
</feature>
<dbReference type="PANTHER" id="PTHR11017">
    <property type="entry name" value="LEUCINE-RICH REPEAT-CONTAINING PROTEIN"/>
    <property type="match status" value="1"/>
</dbReference>
<dbReference type="AlphaFoldDB" id="A0ABD2YPN4"/>
<dbReference type="InterPro" id="IPR042197">
    <property type="entry name" value="Apaf_helical"/>
</dbReference>
<dbReference type="InterPro" id="IPR058192">
    <property type="entry name" value="WHD_ROQ1-like"/>
</dbReference>
<proteinExistence type="predicted"/>
<gene>
    <name evidence="6" type="ORF">ACH5RR_028739</name>
</gene>
<dbReference type="SUPFAM" id="SSF52540">
    <property type="entry name" value="P-loop containing nucleoside triphosphate hydrolases"/>
    <property type="match status" value="1"/>
</dbReference>
<feature type="domain" description="Disease resistance protein Roq1-like winged-helix" evidence="4">
    <location>
        <begin position="93"/>
        <end position="160"/>
    </location>
</feature>
<sequence>MYKVEVLNQYEAIHLFSWNAFKKNYPAKDYEELSIEIVRYAGFLPLALKVLGSFLYGRNMAEWRSELERLKKIPEDEIMEKLEVSFNGLKQIEKQIFLDIACFFKGKKKDYIARVLDSFNFYPDIGIRVLIEKSLVTVSRGRILMHPLIQEMGWHIVRQKAPEEPGKHSRLWVEEEICHVLARDKVTENVEGLWLVLSTPKDLVIKNEAFEKMNKLRLLKIHNACVSRGPTCIPEEIRWLNWHGYPSKSLPDSFQAEKLVGLKLQYSRVIQLWKGIKVLDKLKFINLSHSQKLIRTPDFRGIPNLERLILEDCSSLIEVHHSAGHLKSLRLLNLNNCTNLRSLPKQILLERLEVMILSGCSKVVEFPEILGTMNCLREVYLEATSIKELPPSIEHLLGLVLLNLSYCKNLTRLPSSICRLKCLKSLFLSGCSMLSKLPEELGHLESLEELYGDETAISKPPSSVVLLKSLKTLSFRGCKGMASRTWSTLFSSWMLREECQDSMGFVIQSISGINSLAKLDLSDCNMLDGGFPCDLGSLSSLVELNHGRNNFTSISAARIKDLSCLRIIELVGCNKLEILPELPQGIQEVYADNCTSLHSVADLPTQYEKLYRLSFTNCFQLLRDQQTVSSMIDATWKQLLKGKKSNYMASIGSIGSEKNIDSEHTCLAYVPFAQFWWAFEKRLRSPNDWTRIEVSADDLSKKYMVFKAWGIDLVYEKDVKLNVIQQTSELGKMGASLDVLLLLSCAADCKCQGHGTKPGSWHGVIHLFWQISVVHCLLLLPLGESAYLLRIGMKKQRVFQGPLSKNAGSA</sequence>
<keyword evidence="2" id="KW-0677">Repeat</keyword>
<keyword evidence="3" id="KW-0611">Plant defense</keyword>
<keyword evidence="7" id="KW-1185">Reference proteome</keyword>
<dbReference type="Pfam" id="PF23598">
    <property type="entry name" value="LRR_14"/>
    <property type="match status" value="1"/>
</dbReference>
<dbReference type="EMBL" id="JBJUIK010000012">
    <property type="protein sequence ID" value="KAL3509338.1"/>
    <property type="molecule type" value="Genomic_DNA"/>
</dbReference>
<evidence type="ECO:0000259" key="5">
    <source>
        <dbReference type="Pfam" id="PF23598"/>
    </source>
</evidence>
<dbReference type="InterPro" id="IPR055414">
    <property type="entry name" value="LRR_R13L4/SHOC2-like"/>
</dbReference>
<protein>
    <submittedName>
        <fullName evidence="6">Uncharacterized protein</fullName>
    </submittedName>
</protein>